<evidence type="ECO:0000256" key="2">
    <source>
        <dbReference type="ARBA" id="ARBA00006601"/>
    </source>
</evidence>
<feature type="binding site" evidence="15">
    <location>
        <position position="279"/>
    </location>
    <ligand>
        <name>NAD(+)</name>
        <dbReference type="ChEBI" id="CHEBI:57540"/>
    </ligand>
</feature>
<feature type="binding site" evidence="15">
    <location>
        <position position="36"/>
    </location>
    <ligand>
        <name>NAD(+)</name>
        <dbReference type="ChEBI" id="CHEBI:57540"/>
    </ligand>
</feature>
<feature type="binding site" evidence="14">
    <location>
        <begin position="153"/>
        <end position="157"/>
    </location>
    <ligand>
        <name>substrate</name>
    </ligand>
</feature>
<keyword evidence="9" id="KW-0119">Carbohydrate metabolism</keyword>
<evidence type="ECO:0000256" key="16">
    <source>
        <dbReference type="SAM" id="MobiDB-lite"/>
    </source>
</evidence>
<dbReference type="InterPro" id="IPR017476">
    <property type="entry name" value="UDP-Glc/GDP-Man"/>
</dbReference>
<dbReference type="Ensembl" id="ENSCJAT00000073554.2">
    <property type="protein sequence ID" value="ENSCJAP00000065922.1"/>
    <property type="gene ID" value="ENSCJAG00000044411.2"/>
</dbReference>
<dbReference type="FunFam" id="3.40.50.720:FF:000114">
    <property type="entry name" value="UDP-glucose 6-dehydrogenase"/>
    <property type="match status" value="1"/>
</dbReference>
<dbReference type="NCBIfam" id="TIGR03026">
    <property type="entry name" value="NDP-sugDHase"/>
    <property type="match status" value="1"/>
</dbReference>
<dbReference type="GO" id="GO:0051287">
    <property type="term" value="F:NAD binding"/>
    <property type="evidence" value="ECO:0007669"/>
    <property type="project" value="InterPro"/>
</dbReference>
<feature type="binding site" evidence="15">
    <location>
        <position position="41"/>
    </location>
    <ligand>
        <name>NAD(+)</name>
        <dbReference type="ChEBI" id="CHEBI:57540"/>
    </ligand>
</feature>
<dbReference type="Pfam" id="PF03721">
    <property type="entry name" value="UDPG_MGDP_dh_N"/>
    <property type="match status" value="1"/>
</dbReference>
<evidence type="ECO:0000256" key="12">
    <source>
        <dbReference type="PIRNR" id="PIRNR000124"/>
    </source>
</evidence>
<evidence type="ECO:0000256" key="13">
    <source>
        <dbReference type="PIRSR" id="PIRSR500133-1"/>
    </source>
</evidence>
<organism evidence="18 19">
    <name type="scientific">Callithrix jacchus</name>
    <name type="common">White-tufted-ear marmoset</name>
    <name type="synonym">Simia Jacchus</name>
    <dbReference type="NCBI Taxonomy" id="9483"/>
    <lineage>
        <taxon>Eukaryota</taxon>
        <taxon>Metazoa</taxon>
        <taxon>Chordata</taxon>
        <taxon>Craniata</taxon>
        <taxon>Vertebrata</taxon>
        <taxon>Euteleostomi</taxon>
        <taxon>Mammalia</taxon>
        <taxon>Eutheria</taxon>
        <taxon>Euarchontoglires</taxon>
        <taxon>Primates</taxon>
        <taxon>Haplorrhini</taxon>
        <taxon>Platyrrhini</taxon>
        <taxon>Cebidae</taxon>
        <taxon>Callitrichinae</taxon>
        <taxon>Callithrix</taxon>
        <taxon>Callithrix</taxon>
    </lineage>
</organism>
<evidence type="ECO:0000256" key="11">
    <source>
        <dbReference type="ARBA" id="ARBA00047473"/>
    </source>
</evidence>
<keyword evidence="7 12" id="KW-0560">Oxidoreductase</keyword>
<dbReference type="InterPro" id="IPR008927">
    <property type="entry name" value="6-PGluconate_DH-like_C_sf"/>
</dbReference>
<comment type="similarity">
    <text evidence="2 12">Belongs to the UDP-glucose/GDP-mannose dehydrogenase family.</text>
</comment>
<accession>A0A2R8MW41</accession>
<dbReference type="Gene3D" id="3.40.50.720">
    <property type="entry name" value="NAD(P)-binding Rossmann-like Domain"/>
    <property type="match status" value="3"/>
</dbReference>
<feature type="region of interest" description="Disordered" evidence="16">
    <location>
        <begin position="408"/>
        <end position="427"/>
    </location>
</feature>
<dbReference type="UniPathway" id="UPA00038">
    <property type="reaction ID" value="UER00491"/>
</dbReference>
<comment type="function">
    <text evidence="10">Catalyzes the formation of UDP-alpha-D-glucuronate, a constituent of complex glycosaminoglycans. Required for the biosynthesis of chondroitin sulfate and heparan sulfate. Required for embryonic development via its role in the biosynthesis of glycosaminoglycans. Required for proper brain and neuronal development.</text>
</comment>
<reference evidence="18" key="3">
    <citation type="submission" date="2025-09" db="UniProtKB">
        <authorList>
            <consortium name="Ensembl"/>
        </authorList>
    </citation>
    <scope>IDENTIFICATION</scope>
</reference>
<dbReference type="GO" id="GO:0006065">
    <property type="term" value="P:UDP-glucuronate biosynthetic process"/>
    <property type="evidence" value="ECO:0007669"/>
    <property type="project" value="UniProtKB-UniPathway"/>
</dbReference>
<dbReference type="InterPro" id="IPR001732">
    <property type="entry name" value="UDP-Glc/GDP-Man_DH_N"/>
</dbReference>
<feature type="binding site" evidence="15">
    <location>
        <begin position="11"/>
        <end position="16"/>
    </location>
    <ligand>
        <name>NAD(+)</name>
        <dbReference type="ChEBI" id="CHEBI:57540"/>
    </ligand>
</feature>
<reference evidence="18" key="1">
    <citation type="submission" date="2009-03" db="EMBL/GenBank/DDBJ databases">
        <authorList>
            <person name="Warren W."/>
            <person name="Ye L."/>
            <person name="Minx P."/>
            <person name="Worley K."/>
            <person name="Gibbs R."/>
            <person name="Wilson R.K."/>
        </authorList>
    </citation>
    <scope>NUCLEOTIDE SEQUENCE [LARGE SCALE GENOMIC DNA]</scope>
</reference>
<evidence type="ECO:0000259" key="17">
    <source>
        <dbReference type="SMART" id="SM00984"/>
    </source>
</evidence>
<dbReference type="Bgee" id="ENSCJAG00000044411">
    <property type="expression patterns" value="Expressed in liver and 6 other cell types or tissues"/>
</dbReference>
<dbReference type="Pfam" id="PF00984">
    <property type="entry name" value="UDPG_MGDP_dh"/>
    <property type="match status" value="1"/>
</dbReference>
<evidence type="ECO:0000256" key="9">
    <source>
        <dbReference type="ARBA" id="ARBA00023277"/>
    </source>
</evidence>
<dbReference type="FunFam" id="3.40.50.720:FF:000325">
    <property type="entry name" value="UDP-glucose 6-dehydrogenase"/>
    <property type="match status" value="1"/>
</dbReference>
<name>A0A2R8MW41_CALJA</name>
<dbReference type="PANTHER" id="PTHR11374:SF59">
    <property type="entry name" value="UDP-GLUCOSE 6-DEHYDROGENASE"/>
    <property type="match status" value="1"/>
</dbReference>
<dbReference type="InterPro" id="IPR014026">
    <property type="entry name" value="UDP-Glc/GDP-Man_DH_dimer"/>
</dbReference>
<dbReference type="SUPFAM" id="SSF51735">
    <property type="entry name" value="NAD(P)-binding Rossmann-fold domains"/>
    <property type="match status" value="1"/>
</dbReference>
<feature type="binding site" evidence="14">
    <location>
        <position position="375"/>
    </location>
    <ligand>
        <name>substrate</name>
    </ligand>
</feature>
<dbReference type="Gene3D" id="1.20.5.100">
    <property type="entry name" value="Cytochrome c1, transmembrane anchor, C-terminal"/>
    <property type="match status" value="1"/>
</dbReference>
<dbReference type="PANTHER" id="PTHR11374">
    <property type="entry name" value="UDP-GLUCOSE DEHYDROGENASE/UDP-MANNAC DEHYDROGENASE"/>
    <property type="match status" value="1"/>
</dbReference>
<dbReference type="InterPro" id="IPR036291">
    <property type="entry name" value="NAD(P)-bd_dom_sf"/>
</dbReference>
<keyword evidence="19" id="KW-1185">Reference proteome</keyword>
<proteinExistence type="inferred from homology"/>
<dbReference type="InterPro" id="IPR014027">
    <property type="entry name" value="UDP-Glc/GDP-Man_DH_C"/>
</dbReference>
<dbReference type="InterPro" id="IPR028356">
    <property type="entry name" value="UDPglc_DH_euk"/>
</dbReference>
<reference evidence="18" key="2">
    <citation type="submission" date="2025-08" db="UniProtKB">
        <authorList>
            <consortium name="Ensembl"/>
        </authorList>
    </citation>
    <scope>IDENTIFICATION</scope>
</reference>
<dbReference type="SUPFAM" id="SSF52413">
    <property type="entry name" value="UDP-glucose/GDP-mannose dehydrogenase C-terminal domain"/>
    <property type="match status" value="1"/>
</dbReference>
<dbReference type="GeneTree" id="ENSGT00390000015355"/>
<comment type="catalytic activity">
    <reaction evidence="11 12">
        <text>UDP-alpha-D-glucose + 2 NAD(+) + H2O = UDP-alpha-D-glucuronate + 2 NADH + 3 H(+)</text>
        <dbReference type="Rhea" id="RHEA:23596"/>
        <dbReference type="ChEBI" id="CHEBI:15377"/>
        <dbReference type="ChEBI" id="CHEBI:15378"/>
        <dbReference type="ChEBI" id="CHEBI:57540"/>
        <dbReference type="ChEBI" id="CHEBI:57945"/>
        <dbReference type="ChEBI" id="CHEBI:58052"/>
        <dbReference type="ChEBI" id="CHEBI:58885"/>
        <dbReference type="EC" id="1.1.1.22"/>
    </reaction>
</comment>
<evidence type="ECO:0000256" key="15">
    <source>
        <dbReference type="PIRSR" id="PIRSR500133-3"/>
    </source>
</evidence>
<feature type="active site" description="Nucleophile" evidence="13">
    <location>
        <position position="209"/>
    </location>
</feature>
<feature type="binding site" evidence="14">
    <location>
        <begin position="94"/>
        <end position="98"/>
    </location>
    <ligand>
        <name>substrate</name>
    </ligand>
</feature>
<feature type="binding site" evidence="14">
    <location>
        <position position="193"/>
    </location>
    <ligand>
        <name>substrate</name>
    </ligand>
</feature>
<evidence type="ECO:0000256" key="8">
    <source>
        <dbReference type="ARBA" id="ARBA00023027"/>
    </source>
</evidence>
<dbReference type="GO" id="GO:0003979">
    <property type="term" value="F:UDP-glucose 6-dehydrogenase activity"/>
    <property type="evidence" value="ECO:0007669"/>
    <property type="project" value="UniProtKB-EC"/>
</dbReference>
<evidence type="ECO:0000256" key="7">
    <source>
        <dbReference type="ARBA" id="ARBA00023002"/>
    </source>
</evidence>
<evidence type="ECO:0000313" key="19">
    <source>
        <dbReference type="Proteomes" id="UP000008225"/>
    </source>
</evidence>
<evidence type="ECO:0000256" key="6">
    <source>
        <dbReference type="ARBA" id="ARBA00022533"/>
    </source>
</evidence>
<evidence type="ECO:0000256" key="5">
    <source>
        <dbReference type="ARBA" id="ARBA00015132"/>
    </source>
</evidence>
<evidence type="ECO:0000313" key="18">
    <source>
        <dbReference type="Ensembl" id="ENSCJAP00000065922.1"/>
    </source>
</evidence>
<dbReference type="Proteomes" id="UP000008225">
    <property type="component" value="Chromosome 3"/>
</dbReference>
<dbReference type="SMART" id="SM00984">
    <property type="entry name" value="UDPG_MGDP_dh_C"/>
    <property type="match status" value="1"/>
</dbReference>
<feature type="binding site" evidence="15">
    <location>
        <position position="98"/>
    </location>
    <ligand>
        <name>NAD(+)</name>
        <dbReference type="ChEBI" id="CHEBI:57540"/>
    </ligand>
</feature>
<comment type="function">
    <text evidence="12">Involved in the biosynthesis of glycosaminoglycans; hyaluronan, chondroitin sulfate, and heparan sulfate.</text>
</comment>
<dbReference type="EC" id="1.1.1.22" evidence="4 12"/>
<dbReference type="SUPFAM" id="SSF48179">
    <property type="entry name" value="6-phosphogluconate dehydrogenase C-terminal domain-like"/>
    <property type="match status" value="1"/>
</dbReference>
<keyword evidence="8 12" id="KW-0520">NAD</keyword>
<evidence type="ECO:0000256" key="3">
    <source>
        <dbReference type="ARBA" id="ARBA00011643"/>
    </source>
</evidence>
<dbReference type="GO" id="GO:0005634">
    <property type="term" value="C:nucleus"/>
    <property type="evidence" value="ECO:0007669"/>
    <property type="project" value="TreeGrafter"/>
</dbReference>
<evidence type="ECO:0000256" key="4">
    <source>
        <dbReference type="ARBA" id="ARBA00012954"/>
    </source>
</evidence>
<sequence>MFEIKKICCIGAGYVGGPTCSVIAHMCPEIRVTVVDVNESRIHAWNSPTLPIYEPGLKEVVESCRGKNLFFSTNIDDAIKEADLVFISVLSNPEFLAEGTAIKDLKNPDRVLIGGDETPEGQRAVQALCAVYEHWVPREKILTTNTWSSELSKLAANAFLAQRISSINSISALCEATGADVEEVATAIGMDQRIGNKFLKASVGFGGSCFQKDVLNLVYLCEALNLPEVARYWQQVIDMNDYQRRRFASRIIDSLFNTVTDKKIAILGFAFKKDTGDTRESSSIYISKYLMDEGAHLHIYDPKVPREQIVVDLSHPGVSEDDQVSRLVTISKDPYEACDGAHAVVICTEWDMFKELDYERIHKKMLKPAFIFDGRRVLDGLHNELQTIGFQIETIGKKVSSKRIPYAPSGEIPKFSLQDPPNKKPKV</sequence>
<dbReference type="Pfam" id="PF03720">
    <property type="entry name" value="UDPG_MGDP_dh_C"/>
    <property type="match status" value="1"/>
</dbReference>
<dbReference type="FunFam" id="3.40.50.720:FF:000328">
    <property type="entry name" value="UDP-glucose 6-dehydrogenase"/>
    <property type="match status" value="1"/>
</dbReference>
<feature type="binding site" evidence="14">
    <location>
        <begin position="271"/>
        <end position="272"/>
    </location>
    <ligand>
        <name>substrate</name>
    </ligand>
</feature>
<dbReference type="GO" id="GO:0006024">
    <property type="term" value="P:glycosaminoglycan biosynthetic process"/>
    <property type="evidence" value="ECO:0007669"/>
    <property type="project" value="TreeGrafter"/>
</dbReference>
<dbReference type="FunFam" id="1.20.5.100:FF:000001">
    <property type="entry name" value="UDP-glucose 6-dehydrogenase"/>
    <property type="match status" value="1"/>
</dbReference>
<evidence type="ECO:0000256" key="10">
    <source>
        <dbReference type="ARBA" id="ARBA00045283"/>
    </source>
</evidence>
<dbReference type="PIRSF" id="PIRSF500133">
    <property type="entry name" value="UDPglc_DH_euk"/>
    <property type="match status" value="1"/>
</dbReference>
<dbReference type="InterPro" id="IPR036220">
    <property type="entry name" value="UDP-Glc/GDP-Man_DH_C_sf"/>
</dbReference>
<feature type="binding site" evidence="14">
    <location>
        <begin position="200"/>
        <end position="206"/>
    </location>
    <ligand>
        <name>substrate</name>
    </ligand>
</feature>
<protein>
    <recommendedName>
        <fullName evidence="5 12">UDP-glucose 6-dehydrogenase</fullName>
        <ecNumber evidence="4 12">1.1.1.22</ecNumber>
    </recommendedName>
</protein>
<feature type="domain" description="UDP-glucose/GDP-mannose dehydrogenase C-terminal" evidence="17">
    <location>
        <begin position="265"/>
        <end position="380"/>
    </location>
</feature>
<dbReference type="PIRSF" id="PIRSF000124">
    <property type="entry name" value="UDPglc_GDPman_dh"/>
    <property type="match status" value="1"/>
</dbReference>
<feature type="binding site" evidence="15">
    <location>
        <begin position="209"/>
        <end position="212"/>
    </location>
    <ligand>
        <name>NAD(+)</name>
        <dbReference type="ChEBI" id="CHEBI:57540"/>
    </ligand>
</feature>
<gene>
    <name evidence="18" type="primary">UGDH</name>
</gene>
<keyword evidence="6" id="KW-0021">Allosteric enzyme</keyword>
<dbReference type="AlphaFoldDB" id="A0A2R8MW41"/>
<evidence type="ECO:0000256" key="1">
    <source>
        <dbReference type="ARBA" id="ARBA00004701"/>
    </source>
</evidence>
<comment type="subunit">
    <text evidence="3">Homohexamer.</text>
</comment>
<comment type="pathway">
    <text evidence="1">Nucleotide-sugar biosynthesis; UDP-alpha-D-glucuronate biosynthesis; UDP-alpha-D-glucuronate from UDP-alpha-D-glucose: step 1/1.</text>
</comment>
<evidence type="ECO:0000256" key="14">
    <source>
        <dbReference type="PIRSR" id="PIRSR500133-2"/>
    </source>
</evidence>